<keyword evidence="7" id="KW-1133">Transmembrane helix</keyword>
<evidence type="ECO:0000313" key="10">
    <source>
        <dbReference type="Proteomes" id="UP000586093"/>
    </source>
</evidence>
<feature type="binding site" description="covalent" evidence="4">
    <location>
        <position position="78"/>
    </location>
    <ligand>
        <name>heme c</name>
        <dbReference type="ChEBI" id="CHEBI:61717"/>
        <label>1</label>
    </ligand>
</feature>
<comment type="caution">
    <text evidence="9">The sequence shown here is derived from an EMBL/GenBank/DDBJ whole genome shotgun (WGS) entry which is preliminary data.</text>
</comment>
<evidence type="ECO:0000256" key="2">
    <source>
        <dbReference type="ARBA" id="ARBA00022723"/>
    </source>
</evidence>
<dbReference type="PROSITE" id="PS51007">
    <property type="entry name" value="CYTC"/>
    <property type="match status" value="3"/>
</dbReference>
<keyword evidence="3 5" id="KW-0408">Iron</keyword>
<dbReference type="InterPro" id="IPR014353">
    <property type="entry name" value="Membr-bd_ADH_cyt_c"/>
</dbReference>
<organism evidence="9 10">
    <name type="scientific">Aquariibacter albus</name>
    <dbReference type="NCBI Taxonomy" id="2759899"/>
    <lineage>
        <taxon>Bacteria</taxon>
        <taxon>Pseudomonadati</taxon>
        <taxon>Pseudomonadota</taxon>
        <taxon>Betaproteobacteria</taxon>
        <taxon>Burkholderiales</taxon>
        <taxon>Sphaerotilaceae</taxon>
        <taxon>Aquariibacter</taxon>
    </lineage>
</organism>
<evidence type="ECO:0000256" key="7">
    <source>
        <dbReference type="SAM" id="Phobius"/>
    </source>
</evidence>
<feature type="binding site" description="covalent" evidence="4">
    <location>
        <position position="385"/>
    </location>
    <ligand>
        <name>heme c</name>
        <dbReference type="ChEBI" id="CHEBI:61717"/>
        <label>3</label>
    </ligand>
</feature>
<keyword evidence="1 4" id="KW-0349">Heme</keyword>
<evidence type="ECO:0000313" key="9">
    <source>
        <dbReference type="EMBL" id="MBB1162878.1"/>
    </source>
</evidence>
<protein>
    <submittedName>
        <fullName evidence="9">Cytochrome c</fullName>
    </submittedName>
</protein>
<dbReference type="Proteomes" id="UP000586093">
    <property type="component" value="Unassembled WGS sequence"/>
</dbReference>
<keyword evidence="2 5" id="KW-0479">Metal-binding</keyword>
<keyword evidence="7" id="KW-0472">Membrane</keyword>
<name>A0A839HT63_9BURK</name>
<feature type="binding site" description="covalent" evidence="4">
    <location>
        <position position="236"/>
    </location>
    <ligand>
        <name>heme c</name>
        <dbReference type="ChEBI" id="CHEBI:61717"/>
        <label>2</label>
    </ligand>
</feature>
<feature type="domain" description="Cytochrome c" evidence="8">
    <location>
        <begin position="64"/>
        <end position="167"/>
    </location>
</feature>
<dbReference type="GO" id="GO:0005506">
    <property type="term" value="F:iron ion binding"/>
    <property type="evidence" value="ECO:0007669"/>
    <property type="project" value="InterPro"/>
</dbReference>
<dbReference type="GO" id="GO:0020037">
    <property type="term" value="F:heme binding"/>
    <property type="evidence" value="ECO:0007669"/>
    <property type="project" value="InterPro"/>
</dbReference>
<dbReference type="Gene3D" id="1.10.760.10">
    <property type="entry name" value="Cytochrome c-like domain"/>
    <property type="match status" value="2"/>
</dbReference>
<gene>
    <name evidence="9" type="ORF">H4F90_12915</name>
</gene>
<dbReference type="PIRSF" id="PIRSF000018">
    <property type="entry name" value="Mb_ADH_cyt_c"/>
    <property type="match status" value="1"/>
</dbReference>
<feature type="binding site" description="axial binding residue" evidence="5">
    <location>
        <position position="82"/>
    </location>
    <ligand>
        <name>heme c</name>
        <dbReference type="ChEBI" id="CHEBI:61717"/>
        <label>1</label>
    </ligand>
    <ligandPart>
        <name>Fe</name>
        <dbReference type="ChEBI" id="CHEBI:18248"/>
    </ligandPart>
</feature>
<evidence type="ECO:0000256" key="1">
    <source>
        <dbReference type="ARBA" id="ARBA00022617"/>
    </source>
</evidence>
<evidence type="ECO:0000256" key="4">
    <source>
        <dbReference type="PIRSR" id="PIRSR000018-50"/>
    </source>
</evidence>
<feature type="domain" description="Cytochrome c" evidence="8">
    <location>
        <begin position="369"/>
        <end position="464"/>
    </location>
</feature>
<reference evidence="9 10" key="1">
    <citation type="submission" date="2020-08" db="EMBL/GenBank/DDBJ databases">
        <title>Aquariorum lacteus gen. nov., sp. nov., a new member of the family Comamonadaceae, isolated from freshwater aquarium.</title>
        <authorList>
            <person name="Chun S.-J."/>
        </authorList>
    </citation>
    <scope>NUCLEOTIDE SEQUENCE [LARGE SCALE GENOMIC DNA]</scope>
    <source>
        <strain evidence="9 10">SJAQ100</strain>
    </source>
</reference>
<evidence type="ECO:0000256" key="3">
    <source>
        <dbReference type="ARBA" id="ARBA00023004"/>
    </source>
</evidence>
<dbReference type="AlphaFoldDB" id="A0A839HT63"/>
<feature type="region of interest" description="Disordered" evidence="6">
    <location>
        <begin position="335"/>
        <end position="362"/>
    </location>
</feature>
<comment type="cofactor">
    <cofactor evidence="4">
        <name>heme c</name>
        <dbReference type="ChEBI" id="CHEBI:61717"/>
    </cofactor>
    <text evidence="4">Binds 3 heme c groups covalently per subunit.</text>
</comment>
<feature type="binding site" description="axial binding residue" evidence="5">
    <location>
        <position position="386"/>
    </location>
    <ligand>
        <name>heme c</name>
        <dbReference type="ChEBI" id="CHEBI:61717"/>
        <label>3</label>
    </ligand>
    <ligandPart>
        <name>Fe</name>
        <dbReference type="ChEBI" id="CHEBI:18248"/>
    </ligandPart>
</feature>
<feature type="compositionally biased region" description="Low complexity" evidence="6">
    <location>
        <begin position="335"/>
        <end position="361"/>
    </location>
</feature>
<evidence type="ECO:0000256" key="6">
    <source>
        <dbReference type="SAM" id="MobiDB-lite"/>
    </source>
</evidence>
<feature type="binding site" description="covalent" evidence="4">
    <location>
        <position position="382"/>
    </location>
    <ligand>
        <name>heme c</name>
        <dbReference type="ChEBI" id="CHEBI:61717"/>
        <label>3</label>
    </ligand>
</feature>
<keyword evidence="10" id="KW-1185">Reference proteome</keyword>
<dbReference type="EMBL" id="JACIVI010000005">
    <property type="protein sequence ID" value="MBB1162878.1"/>
    <property type="molecule type" value="Genomic_DNA"/>
</dbReference>
<dbReference type="Pfam" id="PF00034">
    <property type="entry name" value="Cytochrom_C"/>
    <property type="match status" value="1"/>
</dbReference>
<dbReference type="GO" id="GO:0016020">
    <property type="term" value="C:membrane"/>
    <property type="evidence" value="ECO:0007669"/>
    <property type="project" value="InterPro"/>
</dbReference>
<feature type="transmembrane region" description="Helical" evidence="7">
    <location>
        <begin position="21"/>
        <end position="39"/>
    </location>
</feature>
<accession>A0A839HT63</accession>
<dbReference type="SUPFAM" id="SSF46626">
    <property type="entry name" value="Cytochrome c"/>
    <property type="match status" value="3"/>
</dbReference>
<dbReference type="InterPro" id="IPR036909">
    <property type="entry name" value="Cyt_c-like_dom_sf"/>
</dbReference>
<dbReference type="RefSeq" id="WP_182665254.1">
    <property type="nucleotide sequence ID" value="NZ_JACIVI010000005.1"/>
</dbReference>
<feature type="domain" description="Cytochrome c" evidence="8">
    <location>
        <begin position="221"/>
        <end position="329"/>
    </location>
</feature>
<sequence length="486" mass="49862">MSAPDLAGLRAGGSERRWRRGLALALAGLALLVLARIGWELRPLAWLDAAPPQPAAAAAGLPAEPQARGAYLARVGHCAGCHTAPGGPPLAGGKPVATPFGSLPAANLTPDPATGLGGWTAEDLGRALRHGRRPDGGLIHPVCPTDAFALLDPADVRALHAHLQAQAPVVQPRAGGSLPTLLRQPLALAVWRALYRRPPEAPAAPPPPRPGDPPWTEALAAEWARGAYLVRGPAHCQACHVERNALGGPTDRRGGGPMPARDWFAPSLHDNAEAGVGDWPLDEIVALLRDGHAPRGLAQGPMAQVVLGSTQHLSAPDLRAMALYLQRLAPPAAAAVAGPPADPPGRLAAAADPAATGQAAPRPSEEALAALATGPRLYAQHCAACHGAQGEGVLGAEGVPAVPPLAGSRMIGQASPANLLRVVLEGGFGPATAGHPQPFGMPPFDPVLSDAELLALIAHLRTRWGPPGLPPPSAFALRQLRERRAD</sequence>
<dbReference type="PANTHER" id="PTHR35008:SF4">
    <property type="entry name" value="BLL4482 PROTEIN"/>
    <property type="match status" value="1"/>
</dbReference>
<feature type="binding site" description="axial binding residue" evidence="5">
    <location>
        <position position="240"/>
    </location>
    <ligand>
        <name>heme c</name>
        <dbReference type="ChEBI" id="CHEBI:61717"/>
        <label>2</label>
    </ligand>
    <ligandPart>
        <name>Fe</name>
        <dbReference type="ChEBI" id="CHEBI:18248"/>
    </ligandPart>
</feature>
<dbReference type="GO" id="GO:0016614">
    <property type="term" value="F:oxidoreductase activity, acting on CH-OH group of donors"/>
    <property type="evidence" value="ECO:0007669"/>
    <property type="project" value="InterPro"/>
</dbReference>
<feature type="binding site" description="covalent" evidence="4">
    <location>
        <position position="81"/>
    </location>
    <ligand>
        <name>heme c</name>
        <dbReference type="ChEBI" id="CHEBI:61717"/>
        <label>1</label>
    </ligand>
</feature>
<dbReference type="PANTHER" id="PTHR35008">
    <property type="entry name" value="BLL4482 PROTEIN-RELATED"/>
    <property type="match status" value="1"/>
</dbReference>
<dbReference type="InterPro" id="IPR051459">
    <property type="entry name" value="Cytochrome_c-type_DH"/>
</dbReference>
<dbReference type="InterPro" id="IPR009056">
    <property type="entry name" value="Cyt_c-like_dom"/>
</dbReference>
<keyword evidence="7" id="KW-0812">Transmembrane</keyword>
<proteinExistence type="predicted"/>
<dbReference type="GO" id="GO:0009055">
    <property type="term" value="F:electron transfer activity"/>
    <property type="evidence" value="ECO:0007669"/>
    <property type="project" value="InterPro"/>
</dbReference>
<evidence type="ECO:0000256" key="5">
    <source>
        <dbReference type="PIRSR" id="PIRSR000018-51"/>
    </source>
</evidence>
<evidence type="ECO:0000259" key="8">
    <source>
        <dbReference type="PROSITE" id="PS51007"/>
    </source>
</evidence>
<feature type="binding site" description="covalent" evidence="4">
    <location>
        <position position="239"/>
    </location>
    <ligand>
        <name>heme c</name>
        <dbReference type="ChEBI" id="CHEBI:61717"/>
        <label>2</label>
    </ligand>
</feature>